<dbReference type="Gene3D" id="3.40.50.980">
    <property type="match status" value="2"/>
</dbReference>
<comment type="similarity">
    <text evidence="2">Belongs to the ATP-dependent AMP-binding enzyme family.</text>
</comment>
<proteinExistence type="inferred from homology"/>
<organism evidence="6 7">
    <name type="scientific">Pedobacter cryoconitis</name>
    <dbReference type="NCBI Taxonomy" id="188932"/>
    <lineage>
        <taxon>Bacteria</taxon>
        <taxon>Pseudomonadati</taxon>
        <taxon>Bacteroidota</taxon>
        <taxon>Sphingobacteriia</taxon>
        <taxon>Sphingobacteriales</taxon>
        <taxon>Sphingobacteriaceae</taxon>
        <taxon>Pedobacter</taxon>
    </lineage>
</organism>
<dbReference type="InterPro" id="IPR020806">
    <property type="entry name" value="PKS_PP-bd"/>
</dbReference>
<dbReference type="CDD" id="cd19531">
    <property type="entry name" value="LCL_NRPS-like"/>
    <property type="match status" value="1"/>
</dbReference>
<dbReference type="SUPFAM" id="SSF56801">
    <property type="entry name" value="Acetyl-CoA synthetase-like"/>
    <property type="match status" value="2"/>
</dbReference>
<dbReference type="FunFam" id="3.30.300.30:FF:000010">
    <property type="entry name" value="Enterobactin synthetase component F"/>
    <property type="match status" value="1"/>
</dbReference>
<dbReference type="EMBL" id="QLLR01000022">
    <property type="protein sequence ID" value="RAJ26895.1"/>
    <property type="molecule type" value="Genomic_DNA"/>
</dbReference>
<evidence type="ECO:0000313" key="7">
    <source>
        <dbReference type="Proteomes" id="UP000249754"/>
    </source>
</evidence>
<comment type="cofactor">
    <cofactor evidence="1">
        <name>pantetheine 4'-phosphate</name>
        <dbReference type="ChEBI" id="CHEBI:47942"/>
    </cofactor>
</comment>
<dbReference type="InterPro" id="IPR025110">
    <property type="entry name" value="AMP-bd_C"/>
</dbReference>
<evidence type="ECO:0000256" key="4">
    <source>
        <dbReference type="ARBA" id="ARBA00022553"/>
    </source>
</evidence>
<keyword evidence="3" id="KW-0596">Phosphopantetheine</keyword>
<dbReference type="Gene3D" id="3.30.559.10">
    <property type="entry name" value="Chloramphenicol acetyltransferase-like domain"/>
    <property type="match status" value="1"/>
</dbReference>
<dbReference type="SUPFAM" id="SSF47336">
    <property type="entry name" value="ACP-like"/>
    <property type="match status" value="2"/>
</dbReference>
<feature type="domain" description="Carrier" evidence="5">
    <location>
        <begin position="1827"/>
        <end position="1904"/>
    </location>
</feature>
<dbReference type="InterPro" id="IPR023213">
    <property type="entry name" value="CAT-like_dom_sf"/>
</dbReference>
<sequence>MLTKSTLDIKGLKANGNFVARNYWKQRLEGLSFRPYFTSNTTEGNVSGKEQYVSYKVVAAEDVTRKIEQLAASPKAKYLVLLATLGILAQRYAVIDEACIFTALPSGAKDVDTDGGIVPVRMKTEPGDTFRKQLEDLKNNLSYDFNHGNYPLNRMLATVNESEASLPITGLLLEEIHEPQVLDALQPDLIFSFSTAGAALSLTIRYNTHTYDPAFITLLPELYFNLLDQLIDQKDTSIEAIELVSKAEQHKILQVFNNTSYRYPAEESIADIFENCVEQYGSSIALIERNKQYSYDSLNRAANRLSLFLLAKKIDLQKPVAVMLDRSAEFLISILAILKAGGIYMPVNPAYPAERINYMLANSGAGSLLTLQELFSNPEISYPVNTVLIDRDKAEINSCAIVNPERSYNAGVYVIYTSGSTGEPKGVTGLQKGLLNRLQWGWVSYPFEANEVCCQKTNISFVDHVAEIFSPLLKGMPLVMISEADMADIYRFTLCLKEASITRLTLVPSLLQAMIAEKKEKQIELPALNCVTCSGEELSFQLVTEFHAVFAGVKLLNIYGSTEVSADVTCYETIPDLSEGTVRRNKRIPIGKPVFNTKIVIVNKNDQLQPVGVPGEIVIAGDAVVSGYNNEVELTAAKFASISCFPHVPVFRSGDLGRWLPDGTIEYLGRIDHQVKLRGMRIRLGEIEQALVSHDTITEAVVVTVGEGNDRYLAAYYKAENPIKIQTLKTYLLARLPDYMLPSSFIGLAAFPLTLSGKTDRNALPAPQINTGEEYEPASGELEEKLVEIWSAILKTKKETISVNDSFFDLGGHSLRAMTLVNRIQGELGIELSIKKVFEHKTIRNLARVLQTAGKTTSYMPLQKAPVRDWYELSTAQMRLYYFYELDHQSLTFNLPVVVKLEGVLDKQKVEQVFNLLIQRHESLRTLFEIINGKPMQRVLQDFILDISYFDTIEEHVQQILEQFIRPFDLSQAPLLRVGLIALSPEVHYLIVDMHHIIADGTSVGLLINDFMALYDEVELLPLTFDYKDFSVWQQDKSYQDKIAGQKDFWIKEFSEPLTPLDIPVDFAKPSSTEGDWVGFELSAAETSDLRALADQEVATISMVILSVLTILLSKMSNQNDITVGMAVAGREQLELEQMIGMFSLVLPLRAHPSDELSFREYLRDLKDTFLDTFDNQSYQYEELARELNLERDSSRNPWFDVMYLYQNFERSELVIPGLKVSAYKEQNVVAHEKLNLTVSESNTQLFFRLVYSKALFKRETVERLAGYFKKIISAVNENADIKIASIEMVSSLDRQLLLKAITHSKHEQGPVNFAAAFAAQVKENPHCIAAQHNVDRLTYRELDAQAQKIASFLAANGAAANKNVAVLLPRGLNLIIAATGVFYAGATYVPVDVDFPVQRILEMLLSSEPVVLITTRKALAIINEAEKTAILADVICCAEDWDNIPVADFSPVIQNRNDLAYIIYTSGTTGKPKGAMVSQQGMMNHLWAMIDILSITSNDVIAQTASACFDISIWQLLNALIIGGKTLVIDKEKLQSPQQLLQLLQQEGITIFQTVPSLLSVFLDEVTQLQTAALPQLRWMIPTGEALSVTLVKKWQAKYPDISLLNAYGPAEASDDVTTYVVPPPAEGQLFIPIGKPVQNMHVYVLDNNLKLCPPGVKGEICVAGWGVGKGYWKDAEKTDEVFVPNPFASEINDPSFAILYKTGDIGYYLEDQNIICLGRSDDQVKIRGFRIEPGEIESVLLTYEPIREVKVFARDWANNKYLVAYYVAEQAVNTAILEQHLSDKLPQYMIPAYFIHLQQFPVTLNGKIDKRALPVPEMQQADFIAPDGETEQLLAVMWADVLKFDYNQVGAEASFFSMGGHSLNAITLINSVYKQFNIQLSLKDFFMKPTIRSMADYIDAHLWLKKEANDNTVSTKSEFLI</sequence>
<comment type="caution">
    <text evidence="6">The sequence shown here is derived from an EMBL/GenBank/DDBJ whole genome shotgun (WGS) entry which is preliminary data.</text>
</comment>
<dbReference type="Pfam" id="PF00550">
    <property type="entry name" value="PP-binding"/>
    <property type="match status" value="2"/>
</dbReference>
<dbReference type="InterPro" id="IPR036736">
    <property type="entry name" value="ACP-like_sf"/>
</dbReference>
<dbReference type="Pfam" id="PF00501">
    <property type="entry name" value="AMP-binding"/>
    <property type="match status" value="2"/>
</dbReference>
<dbReference type="InterPro" id="IPR045851">
    <property type="entry name" value="AMP-bd_C_sf"/>
</dbReference>
<dbReference type="InterPro" id="IPR009081">
    <property type="entry name" value="PP-bd_ACP"/>
</dbReference>
<dbReference type="Gene3D" id="1.10.1200.10">
    <property type="entry name" value="ACP-like"/>
    <property type="match status" value="2"/>
</dbReference>
<dbReference type="PROSITE" id="PS50075">
    <property type="entry name" value="CARRIER"/>
    <property type="match status" value="2"/>
</dbReference>
<evidence type="ECO:0000259" key="5">
    <source>
        <dbReference type="PROSITE" id="PS50075"/>
    </source>
</evidence>
<dbReference type="OrthoDB" id="9778383at2"/>
<dbReference type="SMART" id="SM00823">
    <property type="entry name" value="PKS_PP"/>
    <property type="match status" value="2"/>
</dbReference>
<dbReference type="FunFam" id="1.10.1200.10:FF:000005">
    <property type="entry name" value="Nonribosomal peptide synthetase 1"/>
    <property type="match status" value="2"/>
</dbReference>
<dbReference type="Gene3D" id="3.40.50.12780">
    <property type="entry name" value="N-terminal domain of ligase-like"/>
    <property type="match status" value="1"/>
</dbReference>
<dbReference type="InterPro" id="IPR010071">
    <property type="entry name" value="AA_adenyl_dom"/>
</dbReference>
<gene>
    <name evidence="6" type="ORF">LY11_03721</name>
</gene>
<evidence type="ECO:0000256" key="1">
    <source>
        <dbReference type="ARBA" id="ARBA00001957"/>
    </source>
</evidence>
<dbReference type="GO" id="GO:0031177">
    <property type="term" value="F:phosphopantetheine binding"/>
    <property type="evidence" value="ECO:0007669"/>
    <property type="project" value="InterPro"/>
</dbReference>
<evidence type="ECO:0000313" key="6">
    <source>
        <dbReference type="EMBL" id="RAJ26895.1"/>
    </source>
</evidence>
<dbReference type="InterPro" id="IPR001242">
    <property type="entry name" value="Condensation_dom"/>
</dbReference>
<dbReference type="PROSITE" id="PS00455">
    <property type="entry name" value="AMP_BINDING"/>
    <property type="match status" value="2"/>
</dbReference>
<feature type="domain" description="Carrier" evidence="5">
    <location>
        <begin position="777"/>
        <end position="854"/>
    </location>
</feature>
<keyword evidence="4" id="KW-0597">Phosphoprotein</keyword>
<dbReference type="Proteomes" id="UP000249754">
    <property type="component" value="Unassembled WGS sequence"/>
</dbReference>
<dbReference type="InterPro" id="IPR000873">
    <property type="entry name" value="AMP-dep_synth/lig_dom"/>
</dbReference>
<dbReference type="Gene3D" id="3.30.300.30">
    <property type="match status" value="2"/>
</dbReference>
<dbReference type="Pfam" id="PF13193">
    <property type="entry name" value="AMP-binding_C"/>
    <property type="match status" value="2"/>
</dbReference>
<dbReference type="FunFam" id="3.40.50.980:FF:000001">
    <property type="entry name" value="Non-ribosomal peptide synthetase"/>
    <property type="match status" value="1"/>
</dbReference>
<dbReference type="Pfam" id="PF00668">
    <property type="entry name" value="Condensation"/>
    <property type="match status" value="2"/>
</dbReference>
<dbReference type="GO" id="GO:0003824">
    <property type="term" value="F:catalytic activity"/>
    <property type="evidence" value="ECO:0007669"/>
    <property type="project" value="InterPro"/>
</dbReference>
<dbReference type="InterPro" id="IPR020845">
    <property type="entry name" value="AMP-binding_CS"/>
</dbReference>
<dbReference type="NCBIfam" id="NF003417">
    <property type="entry name" value="PRK04813.1"/>
    <property type="match status" value="2"/>
</dbReference>
<reference evidence="6 7" key="1">
    <citation type="submission" date="2018-06" db="EMBL/GenBank/DDBJ databases">
        <title>Genomic Encyclopedia of Archaeal and Bacterial Type Strains, Phase II (KMG-II): from individual species to whole genera.</title>
        <authorList>
            <person name="Goeker M."/>
        </authorList>
    </citation>
    <scope>NUCLEOTIDE SEQUENCE [LARGE SCALE GENOMIC DNA]</scope>
    <source>
        <strain evidence="6 7">DSM 14825</strain>
    </source>
</reference>
<dbReference type="NCBIfam" id="TIGR01733">
    <property type="entry name" value="AA-adenyl-dom"/>
    <property type="match status" value="2"/>
</dbReference>
<dbReference type="Gene3D" id="3.30.559.30">
    <property type="entry name" value="Nonribosomal peptide synthetase, condensation domain"/>
    <property type="match status" value="2"/>
</dbReference>
<accession>A0A327SE44</accession>
<dbReference type="GO" id="GO:0005829">
    <property type="term" value="C:cytosol"/>
    <property type="evidence" value="ECO:0007669"/>
    <property type="project" value="TreeGrafter"/>
</dbReference>
<dbReference type="GO" id="GO:0043041">
    <property type="term" value="P:amino acid activation for nonribosomal peptide biosynthetic process"/>
    <property type="evidence" value="ECO:0007669"/>
    <property type="project" value="TreeGrafter"/>
</dbReference>
<dbReference type="InterPro" id="IPR042099">
    <property type="entry name" value="ANL_N_sf"/>
</dbReference>
<protein>
    <submittedName>
        <fullName evidence="6">Fengycin family lipopeptide synthetase D</fullName>
    </submittedName>
</protein>
<dbReference type="PANTHER" id="PTHR45527">
    <property type="entry name" value="NONRIBOSOMAL PEPTIDE SYNTHETASE"/>
    <property type="match status" value="1"/>
</dbReference>
<evidence type="ECO:0000256" key="3">
    <source>
        <dbReference type="ARBA" id="ARBA00022450"/>
    </source>
</evidence>
<name>A0A327SE44_9SPHI</name>
<dbReference type="RefSeq" id="WP_111635119.1">
    <property type="nucleotide sequence ID" value="NZ_QLLR01000022.1"/>
</dbReference>
<evidence type="ECO:0000256" key="2">
    <source>
        <dbReference type="ARBA" id="ARBA00006432"/>
    </source>
</evidence>
<dbReference type="PROSITE" id="PS00012">
    <property type="entry name" value="PHOSPHOPANTETHEINE"/>
    <property type="match status" value="2"/>
</dbReference>
<dbReference type="Gene3D" id="2.30.38.10">
    <property type="entry name" value="Luciferase, Domain 3"/>
    <property type="match status" value="1"/>
</dbReference>
<dbReference type="PANTHER" id="PTHR45527:SF1">
    <property type="entry name" value="FATTY ACID SYNTHASE"/>
    <property type="match status" value="1"/>
</dbReference>
<dbReference type="CDD" id="cd05930">
    <property type="entry name" value="A_NRPS"/>
    <property type="match status" value="2"/>
</dbReference>
<dbReference type="SUPFAM" id="SSF52777">
    <property type="entry name" value="CoA-dependent acyltransferases"/>
    <property type="match status" value="3"/>
</dbReference>
<dbReference type="GO" id="GO:0044550">
    <property type="term" value="P:secondary metabolite biosynthetic process"/>
    <property type="evidence" value="ECO:0007669"/>
    <property type="project" value="TreeGrafter"/>
</dbReference>
<dbReference type="InterPro" id="IPR006162">
    <property type="entry name" value="Ppantetheine_attach_site"/>
</dbReference>